<evidence type="ECO:0000313" key="1">
    <source>
        <dbReference type="EMBL" id="KID42680.1"/>
    </source>
</evidence>
<dbReference type="EMBL" id="JOJZ01000006">
    <property type="protein sequence ID" value="KID42680.1"/>
    <property type="molecule type" value="Genomic_DNA"/>
</dbReference>
<proteinExistence type="predicted"/>
<evidence type="ECO:0000313" key="2">
    <source>
        <dbReference type="Proteomes" id="UP000031397"/>
    </source>
</evidence>
<keyword evidence="2" id="KW-1185">Reference proteome</keyword>
<dbReference type="RefSeq" id="WP_039142795.1">
    <property type="nucleotide sequence ID" value="NZ_JOJZ01000006.1"/>
</dbReference>
<dbReference type="PATRIC" id="fig|1614.7.peg.3"/>
<sequence>MNKDEEVQQVGEMIDRWLDAIDSQSEIAGKSQSEVDEIDTIIDSFVEIAIVGLNKQPASWDVDLLADVMFSRFTLLLDGDEKTDSLFQLIPFALTHLFSYLDHEGIIKNGSQLNQWVKDNSKALRSMYDSNFDAFYSRLVKAMKDADVDLEDKSAVDAFTKKYLSQHPQDGIDLYSKKK</sequence>
<dbReference type="AlphaFoldDB" id="A0A0C1M0N6"/>
<name>A0A0C1M0N6_9LACO</name>
<gene>
    <name evidence="1" type="ORF">LfDm3_0011</name>
</gene>
<dbReference type="GeneID" id="74912720"/>
<comment type="caution">
    <text evidence="1">The sequence shown here is derived from an EMBL/GenBank/DDBJ whole genome shotgun (WGS) entry which is preliminary data.</text>
</comment>
<reference evidence="1 2" key="1">
    <citation type="submission" date="2014-06" db="EMBL/GenBank/DDBJ databases">
        <title>Functional and comparative genomic analyses of the Drosophila gut microbiota identify candidate symbiosis factors.</title>
        <authorList>
            <person name="Newell P.D."/>
            <person name="Chaston J.M."/>
            <person name="Douglas A.E."/>
        </authorList>
    </citation>
    <scope>NUCLEOTIDE SEQUENCE [LARGE SCALE GENOMIC DNA]</scope>
    <source>
        <strain evidence="1 2">DmCS_002</strain>
    </source>
</reference>
<accession>A0A0C1M0N6</accession>
<protein>
    <submittedName>
        <fullName evidence="1">Uncharacterized protein</fullName>
    </submittedName>
</protein>
<dbReference type="Proteomes" id="UP000031397">
    <property type="component" value="Unassembled WGS sequence"/>
</dbReference>
<organism evidence="1 2">
    <name type="scientific">Fructilactobacillus fructivorans</name>
    <dbReference type="NCBI Taxonomy" id="1614"/>
    <lineage>
        <taxon>Bacteria</taxon>
        <taxon>Bacillati</taxon>
        <taxon>Bacillota</taxon>
        <taxon>Bacilli</taxon>
        <taxon>Lactobacillales</taxon>
        <taxon>Lactobacillaceae</taxon>
        <taxon>Fructilactobacillus</taxon>
    </lineage>
</organism>
<dbReference type="OrthoDB" id="2315767at2"/>